<comment type="similarity">
    <text evidence="4">Belongs to the complex I NDUFB11 subunit family.</text>
</comment>
<keyword evidence="10" id="KW-0999">Mitochondrion inner membrane</keyword>
<keyword evidence="17 22" id="KW-0472">Membrane</keyword>
<evidence type="ECO:0000256" key="20">
    <source>
        <dbReference type="ARBA" id="ARBA00046528"/>
    </source>
</evidence>
<dbReference type="EMBL" id="LR899912">
    <property type="protein sequence ID" value="CAD7243262.1"/>
    <property type="molecule type" value="Genomic_DNA"/>
</dbReference>
<dbReference type="InterPro" id="IPR049316">
    <property type="entry name" value="GDC-P_C"/>
</dbReference>
<evidence type="ECO:0000256" key="13">
    <source>
        <dbReference type="ARBA" id="ARBA00022982"/>
    </source>
</evidence>
<feature type="transmembrane region" description="Helical" evidence="22">
    <location>
        <begin position="938"/>
        <end position="955"/>
    </location>
</feature>
<evidence type="ECO:0000256" key="2">
    <source>
        <dbReference type="ARBA" id="ARBA00003195"/>
    </source>
</evidence>
<evidence type="ECO:0000256" key="5">
    <source>
        <dbReference type="ARBA" id="ARBA00012134"/>
    </source>
</evidence>
<evidence type="ECO:0000256" key="21">
    <source>
        <dbReference type="ARBA" id="ARBA00049026"/>
    </source>
</evidence>
<dbReference type="PANTHER" id="PTHR11773">
    <property type="entry name" value="GLYCINE DEHYDROGENASE, DECARBOXYLATING"/>
    <property type="match status" value="1"/>
</dbReference>
<evidence type="ECO:0000256" key="12">
    <source>
        <dbReference type="ARBA" id="ARBA00022946"/>
    </source>
</evidence>
<accession>A0A7R9A0L7</accession>
<dbReference type="Pfam" id="PF21478">
    <property type="entry name" value="GcvP2_C"/>
    <property type="match status" value="1"/>
</dbReference>
<dbReference type="Gene3D" id="3.90.1150.10">
    <property type="entry name" value="Aspartate Aminotransferase, domain 1"/>
    <property type="match status" value="1"/>
</dbReference>
<dbReference type="Pfam" id="PF01490">
    <property type="entry name" value="Aa_trans"/>
    <property type="match status" value="2"/>
</dbReference>
<comment type="cofactor">
    <cofactor evidence="1">
        <name>pyridoxal 5'-phosphate</name>
        <dbReference type="ChEBI" id="CHEBI:597326"/>
    </cofactor>
</comment>
<dbReference type="InterPro" id="IPR013057">
    <property type="entry name" value="AA_transpt_TM"/>
</dbReference>
<dbReference type="PANTHER" id="PTHR11773:SF1">
    <property type="entry name" value="GLYCINE DEHYDROGENASE (DECARBOXYLATING), MITOCHONDRIAL"/>
    <property type="match status" value="1"/>
</dbReference>
<feature type="transmembrane region" description="Helical" evidence="22">
    <location>
        <begin position="1181"/>
        <end position="1204"/>
    </location>
</feature>
<feature type="transmembrane region" description="Helical" evidence="22">
    <location>
        <begin position="990"/>
        <end position="1008"/>
    </location>
</feature>
<dbReference type="FunFam" id="3.40.640.10:FF:000005">
    <property type="entry name" value="Glycine dehydrogenase (decarboxylating), mitochondrial"/>
    <property type="match status" value="1"/>
</dbReference>
<keyword evidence="15" id="KW-0560">Oxidoreductase</keyword>
<evidence type="ECO:0000256" key="3">
    <source>
        <dbReference type="ARBA" id="ARBA00004434"/>
    </source>
</evidence>
<evidence type="ECO:0000313" key="26">
    <source>
        <dbReference type="EMBL" id="CAD7243262.1"/>
    </source>
</evidence>
<dbReference type="GO" id="GO:0030170">
    <property type="term" value="F:pyridoxal phosphate binding"/>
    <property type="evidence" value="ECO:0007669"/>
    <property type="project" value="TreeGrafter"/>
</dbReference>
<evidence type="ECO:0000259" key="25">
    <source>
        <dbReference type="Pfam" id="PF21478"/>
    </source>
</evidence>
<comment type="subunit">
    <text evidence="20">Complex I is composed of 45 different subunits. Interacts with BCAP31.</text>
</comment>
<evidence type="ECO:0000259" key="23">
    <source>
        <dbReference type="Pfam" id="PF01490"/>
    </source>
</evidence>
<feature type="transmembrane region" description="Helical" evidence="22">
    <location>
        <begin position="1257"/>
        <end position="1279"/>
    </location>
</feature>
<reference evidence="26" key="1">
    <citation type="submission" date="2020-11" db="EMBL/GenBank/DDBJ databases">
        <authorList>
            <person name="Tran Van P."/>
        </authorList>
    </citation>
    <scope>NUCLEOTIDE SEQUENCE</scope>
</reference>
<dbReference type="Gene3D" id="3.40.640.10">
    <property type="entry name" value="Type I PLP-dependent aspartate aminotransferase-like (Major domain)"/>
    <property type="match status" value="2"/>
</dbReference>
<feature type="domain" description="Amino acid transporter transmembrane" evidence="23">
    <location>
        <begin position="908"/>
        <end position="1021"/>
    </location>
</feature>
<evidence type="ECO:0000256" key="18">
    <source>
        <dbReference type="ARBA" id="ARBA00030753"/>
    </source>
</evidence>
<dbReference type="CDD" id="cd00613">
    <property type="entry name" value="GDC-P"/>
    <property type="match status" value="1"/>
</dbReference>
<feature type="transmembrane region" description="Helical" evidence="22">
    <location>
        <begin position="910"/>
        <end position="932"/>
    </location>
</feature>
<comment type="subcellular location">
    <subcellularLocation>
        <location evidence="3">Mitochondrion inner membrane</location>
        <topology evidence="3">Single-pass membrane protein</topology>
    </subcellularLocation>
</comment>
<dbReference type="GO" id="GO:0005960">
    <property type="term" value="C:glycine cleavage complex"/>
    <property type="evidence" value="ECO:0007669"/>
    <property type="project" value="TreeGrafter"/>
</dbReference>
<feature type="transmembrane region" description="Helical" evidence="22">
    <location>
        <begin position="757"/>
        <end position="776"/>
    </location>
</feature>
<organism evidence="26">
    <name type="scientific">Darwinula stevensoni</name>
    <dbReference type="NCBI Taxonomy" id="69355"/>
    <lineage>
        <taxon>Eukaryota</taxon>
        <taxon>Metazoa</taxon>
        <taxon>Ecdysozoa</taxon>
        <taxon>Arthropoda</taxon>
        <taxon>Crustacea</taxon>
        <taxon>Oligostraca</taxon>
        <taxon>Ostracoda</taxon>
        <taxon>Podocopa</taxon>
        <taxon>Podocopida</taxon>
        <taxon>Darwinulocopina</taxon>
        <taxon>Darwinuloidea</taxon>
        <taxon>Darwinulidae</taxon>
        <taxon>Darwinula</taxon>
    </lineage>
</organism>
<keyword evidence="27" id="KW-1185">Reference proteome</keyword>
<dbReference type="Pfam" id="PF02347">
    <property type="entry name" value="GDC-P"/>
    <property type="match status" value="1"/>
</dbReference>
<feature type="transmembrane region" description="Helical" evidence="22">
    <location>
        <begin position="1224"/>
        <end position="1245"/>
    </location>
</feature>
<dbReference type="InterPro" id="IPR015421">
    <property type="entry name" value="PyrdxlP-dep_Trfase_major"/>
</dbReference>
<evidence type="ECO:0000256" key="4">
    <source>
        <dbReference type="ARBA" id="ARBA00008915"/>
    </source>
</evidence>
<evidence type="ECO:0000256" key="15">
    <source>
        <dbReference type="ARBA" id="ARBA00023002"/>
    </source>
</evidence>
<comment type="catalytic activity">
    <reaction evidence="21">
        <text>N(6)-[(R)-lipoyl]-L-lysyl-[glycine-cleavage complex H protein] + glycine + H(+) = N(6)-[(R)-S(8)-aminomethyldihydrolipoyl]-L-lysyl-[glycine-cleavage complex H protein] + CO2</text>
        <dbReference type="Rhea" id="RHEA:24304"/>
        <dbReference type="Rhea" id="RHEA-COMP:10494"/>
        <dbReference type="Rhea" id="RHEA-COMP:10495"/>
        <dbReference type="ChEBI" id="CHEBI:15378"/>
        <dbReference type="ChEBI" id="CHEBI:16526"/>
        <dbReference type="ChEBI" id="CHEBI:57305"/>
        <dbReference type="ChEBI" id="CHEBI:83099"/>
        <dbReference type="ChEBI" id="CHEBI:83143"/>
        <dbReference type="EC" id="1.4.4.2"/>
    </reaction>
</comment>
<dbReference type="InterPro" id="IPR049315">
    <property type="entry name" value="GDC-P_N"/>
</dbReference>
<evidence type="ECO:0000313" key="27">
    <source>
        <dbReference type="Proteomes" id="UP000677054"/>
    </source>
</evidence>
<feature type="transmembrane region" description="Helical" evidence="22">
    <location>
        <begin position="1335"/>
        <end position="1360"/>
    </location>
</feature>
<feature type="domain" description="Glycine dehydrogenase C-terminal" evidence="25">
    <location>
        <begin position="603"/>
        <end position="661"/>
    </location>
</feature>
<feature type="transmembrane region" description="Helical" evidence="22">
    <location>
        <begin position="1148"/>
        <end position="1169"/>
    </location>
</feature>
<dbReference type="EMBL" id="CAJPEV010000395">
    <property type="protein sequence ID" value="CAG0884841.1"/>
    <property type="molecule type" value="Genomic_DNA"/>
</dbReference>
<feature type="domain" description="Amino acid transporter transmembrane" evidence="23">
    <location>
        <begin position="1157"/>
        <end position="1416"/>
    </location>
</feature>
<evidence type="ECO:0000256" key="16">
    <source>
        <dbReference type="ARBA" id="ARBA00023128"/>
    </source>
</evidence>
<evidence type="ECO:0000256" key="9">
    <source>
        <dbReference type="ARBA" id="ARBA00022692"/>
    </source>
</evidence>
<dbReference type="Pfam" id="PF10183">
    <property type="entry name" value="ESSS"/>
    <property type="match status" value="1"/>
</dbReference>
<keyword evidence="9 22" id="KW-0812">Transmembrane</keyword>
<evidence type="ECO:0000259" key="24">
    <source>
        <dbReference type="Pfam" id="PF02347"/>
    </source>
</evidence>
<dbReference type="InterPro" id="IPR015424">
    <property type="entry name" value="PyrdxlP-dep_Trfase"/>
</dbReference>
<proteinExistence type="inferred from homology"/>
<dbReference type="EC" id="1.4.4.2" evidence="5"/>
<dbReference type="InterPro" id="IPR019329">
    <property type="entry name" value="NADH_UbQ_OxRdtase_ESSS_su"/>
</dbReference>
<sequence>MRTTQYTPYQAEIAQGRLESLLNYQTMVCELTGMEVANASLLDEPTAAAEAMGLCFRQNRRKQFHVSDRVHPQTIAVVQTRAEGLGINVTVGPIQDLDFSQRNISGIIIQYPDTFGSINDYRNIIEDAKKNGTMVCCATDLLASLIMAPAGAMGVDIAFGNSQRLGVPLGYGGPHAAFFACRENLARSMPGRIVGVSIDASGKLAYRLALQTREQHIRRDKATSNICTAQALLANMSAMYAVYHGPQGLRDKALRAHNTTLLLAQGMIEAGHKIQNDLFFDTLTITPSQTCPQHEIKKRAEEKKINLRYFHDGIGSVGIALDETVEHSDMNDLLYIFGCPLNTDELFVSREREIFSRSLLQSAFARTSNYLQQLIFNTHHSEAQIVRYMKKLENKDISLVHSMIPLGSCTMKLNSTSEMWPCSMPEFTDIHPGAQGEYAGLRVIKKYLHFKGESHRNVCLIPMSAHGTNPASAQMAGFKVEPVNVARDGSIDLKQLAEKLDKNKHNLACLMITYPSTNGIFEQNITEVCNAIHEAGGQVYLDGANMNAQVGLCRPGDFGADVSHLNLHKTFCIPHGGGGPGMGPIGVYVPSNMMGAKGLRKSSEIAILNANYMSKRLEGYYHTLFKGFKNTVAHEFIVDVRPFKKTANIEAVDIAKRLQDYVIREEIREIENGSMDPVRNPLKMSPHTQSVVCAETWDRPYSRELGAFPAPFVCPTTKVWPTVSRIDDIYGDRHLNWISYGFDLEDKKEDRNMMHRGMFLAISVLCVGGAVVLMYGPDYKLIDWSQREAYMELTRREKLGLPLIDRNLVDPARVNLPSDEELGNPERMRPFHYYGSVGHTPEVEVTEPSLSDASEREKVMLSRVRYYTRLRRHVDSTDEILRLPDHVVPNSFFYALLPLPPPEIPSQSSLITIFAIWNTMMGTSLLSMPWALEHAGLALGPIIVFFMMLLCLYTAHLTIHLQKEAGIEGEILEVPGICGRIFGKWAEYTTALFFCLALLGACIVYWVLLSNFLYHTVDFLHGYGIGSSNMVQCVTIHTGRSHITTPVQDQYIWLKHLQDQFATASAVSGGQKMSAQTICKLLTDGRFVEITTTTLWVCTARPEQATLFAVVSQAKVICPSGNETSKNLTEFNIIPSDSHEAEGQFHRFWTLNLTAPLTLILILGPILNLKSPTFFTKFNAFGTLSIIYIMAFIIVKVTTFGFHVDVNDTSASDYMPLWKPHSAHILSGILALALFIHSGIITIMSRQEKPENNTRDLCAAYILVTLSYLAVGLFFYLGFPLPKICIEDNLLNNFVGDDVMSAVARVMLLFQMITVFPLLTYVCRSQVLYLFTSQAYPGFLPVLGVNVVIVTVCTLFAIFMPRIGTIIRYVGSFCALGLIFTFPVAGHLLAKHRKGHLTRPSLIIHLAIIAVGVINCGLQFQQES</sequence>
<keyword evidence="8" id="KW-0679">Respiratory chain</keyword>
<dbReference type="OrthoDB" id="6537869at2759"/>
<keyword evidence="11" id="KW-0663">Pyridoxal phosphate</keyword>
<keyword evidence="14 22" id="KW-1133">Transmembrane helix</keyword>
<protein>
    <recommendedName>
        <fullName evidence="6">NADH dehydrogenase [ubiquinone] 1 beta subcomplex subunit 11, mitochondrial</fullName>
        <ecNumber evidence="5">1.4.4.2</ecNumber>
    </recommendedName>
    <alternativeName>
        <fullName evidence="19">Complex I-ESSS</fullName>
    </alternativeName>
    <alternativeName>
        <fullName evidence="18">NADH-ubiquinone oxidoreductase ESSS subunit</fullName>
    </alternativeName>
</protein>
<dbReference type="SUPFAM" id="SSF53383">
    <property type="entry name" value="PLP-dependent transferases"/>
    <property type="match status" value="2"/>
</dbReference>
<gene>
    <name evidence="26" type="ORF">DSTB1V02_LOCUS3190</name>
</gene>
<dbReference type="InterPro" id="IPR015422">
    <property type="entry name" value="PyrdxlP-dep_Trfase_small"/>
</dbReference>
<evidence type="ECO:0000256" key="6">
    <source>
        <dbReference type="ARBA" id="ARBA00018632"/>
    </source>
</evidence>
<keyword evidence="12" id="KW-0809">Transit peptide</keyword>
<feature type="transmembrane region" description="Helical" evidence="22">
    <location>
        <begin position="1299"/>
        <end position="1323"/>
    </location>
</feature>
<evidence type="ECO:0000256" key="7">
    <source>
        <dbReference type="ARBA" id="ARBA00022448"/>
    </source>
</evidence>
<dbReference type="GO" id="GO:0019464">
    <property type="term" value="P:glycine decarboxylation via glycine cleavage system"/>
    <property type="evidence" value="ECO:0007669"/>
    <property type="project" value="TreeGrafter"/>
</dbReference>
<comment type="function">
    <text evidence="2">Accessory subunit of the mitochondrial membrane respiratory chain NADH dehydrogenase (Complex I), that is believed not to be involved in catalysis. Complex I functions in the transfer of electrons from NADH to the respiratory chain. The immediate electron acceptor for the enzyme is believed to be ubiquinone.</text>
</comment>
<evidence type="ECO:0000256" key="11">
    <source>
        <dbReference type="ARBA" id="ARBA00022898"/>
    </source>
</evidence>
<keyword evidence="16" id="KW-0496">Mitochondrion</keyword>
<feature type="transmembrane region" description="Helical" evidence="22">
    <location>
        <begin position="1366"/>
        <end position="1390"/>
    </location>
</feature>
<evidence type="ECO:0000256" key="19">
    <source>
        <dbReference type="ARBA" id="ARBA00031387"/>
    </source>
</evidence>
<evidence type="ECO:0000256" key="8">
    <source>
        <dbReference type="ARBA" id="ARBA00022660"/>
    </source>
</evidence>
<feature type="domain" description="Glycine cleavage system P-protein N-terminal" evidence="24">
    <location>
        <begin position="4"/>
        <end position="337"/>
    </location>
</feature>
<keyword evidence="13" id="KW-0249">Electron transport</keyword>
<dbReference type="Proteomes" id="UP000677054">
    <property type="component" value="Unassembled WGS sequence"/>
</dbReference>
<evidence type="ECO:0000256" key="14">
    <source>
        <dbReference type="ARBA" id="ARBA00022989"/>
    </source>
</evidence>
<feature type="transmembrane region" description="Helical" evidence="22">
    <location>
        <begin position="1402"/>
        <end position="1420"/>
    </location>
</feature>
<dbReference type="GO" id="GO:0005743">
    <property type="term" value="C:mitochondrial inner membrane"/>
    <property type="evidence" value="ECO:0007669"/>
    <property type="project" value="UniProtKB-SubCell"/>
</dbReference>
<dbReference type="GO" id="GO:0004375">
    <property type="term" value="F:glycine dehydrogenase (decarboxylating) activity"/>
    <property type="evidence" value="ECO:0007669"/>
    <property type="project" value="UniProtKB-EC"/>
</dbReference>
<evidence type="ECO:0000256" key="17">
    <source>
        <dbReference type="ARBA" id="ARBA00023136"/>
    </source>
</evidence>
<keyword evidence="7" id="KW-0813">Transport</keyword>
<evidence type="ECO:0000256" key="22">
    <source>
        <dbReference type="SAM" id="Phobius"/>
    </source>
</evidence>
<dbReference type="InterPro" id="IPR020581">
    <property type="entry name" value="GDC_P"/>
</dbReference>
<evidence type="ECO:0000256" key="10">
    <source>
        <dbReference type="ARBA" id="ARBA00022792"/>
    </source>
</evidence>
<dbReference type="GO" id="GO:0016594">
    <property type="term" value="F:glycine binding"/>
    <property type="evidence" value="ECO:0007669"/>
    <property type="project" value="TreeGrafter"/>
</dbReference>
<evidence type="ECO:0000256" key="1">
    <source>
        <dbReference type="ARBA" id="ARBA00001933"/>
    </source>
</evidence>
<name>A0A7R9A0L7_9CRUS</name>